<name>A0ABW0SNU9_9GAMM</name>
<proteinExistence type="predicted"/>
<keyword evidence="3 6" id="KW-0347">Helicase</keyword>
<evidence type="ECO:0000256" key="1">
    <source>
        <dbReference type="ARBA" id="ARBA00022741"/>
    </source>
</evidence>
<feature type="domain" description="UvrD-like helicase ATP-binding" evidence="7">
    <location>
        <begin position="15"/>
        <end position="287"/>
    </location>
</feature>
<dbReference type="InterPro" id="IPR000212">
    <property type="entry name" value="DNA_helicase_UvrD/REP"/>
</dbReference>
<dbReference type="SUPFAM" id="SSF52540">
    <property type="entry name" value="P-loop containing nucleoside triphosphate hydrolases"/>
    <property type="match status" value="1"/>
</dbReference>
<evidence type="ECO:0000256" key="4">
    <source>
        <dbReference type="ARBA" id="ARBA00022840"/>
    </source>
</evidence>
<dbReference type="Proteomes" id="UP001596036">
    <property type="component" value="Unassembled WGS sequence"/>
</dbReference>
<feature type="binding site" evidence="6">
    <location>
        <begin position="36"/>
        <end position="43"/>
    </location>
    <ligand>
        <name>ATP</name>
        <dbReference type="ChEBI" id="CHEBI:30616"/>
    </ligand>
</feature>
<evidence type="ECO:0000259" key="7">
    <source>
        <dbReference type="PROSITE" id="PS51198"/>
    </source>
</evidence>
<evidence type="ECO:0000256" key="2">
    <source>
        <dbReference type="ARBA" id="ARBA00022801"/>
    </source>
</evidence>
<evidence type="ECO:0000313" key="9">
    <source>
        <dbReference type="Proteomes" id="UP001596036"/>
    </source>
</evidence>
<dbReference type="InterPro" id="IPR027417">
    <property type="entry name" value="P-loop_NTPase"/>
</dbReference>
<keyword evidence="9" id="KW-1185">Reference proteome</keyword>
<reference evidence="9" key="1">
    <citation type="journal article" date="2019" name="Int. J. Syst. Evol. Microbiol.">
        <title>The Global Catalogue of Microorganisms (GCM) 10K type strain sequencing project: providing services to taxonomists for standard genome sequencing and annotation.</title>
        <authorList>
            <consortium name="The Broad Institute Genomics Platform"/>
            <consortium name="The Broad Institute Genome Sequencing Center for Infectious Disease"/>
            <person name="Wu L."/>
            <person name="Ma J."/>
        </authorList>
    </citation>
    <scope>NUCLEOTIDE SEQUENCE [LARGE SCALE GENOMIC DNA]</scope>
    <source>
        <strain evidence="9">KACC 11407</strain>
    </source>
</reference>
<evidence type="ECO:0000256" key="5">
    <source>
        <dbReference type="ARBA" id="ARBA00034923"/>
    </source>
</evidence>
<keyword evidence="4 6" id="KW-0067">ATP-binding</keyword>
<organism evidence="8 9">
    <name type="scientific">Lysobacter yangpyeongensis</name>
    <dbReference type="NCBI Taxonomy" id="346182"/>
    <lineage>
        <taxon>Bacteria</taxon>
        <taxon>Pseudomonadati</taxon>
        <taxon>Pseudomonadota</taxon>
        <taxon>Gammaproteobacteria</taxon>
        <taxon>Lysobacterales</taxon>
        <taxon>Lysobacteraceae</taxon>
        <taxon>Lysobacter</taxon>
    </lineage>
</organism>
<evidence type="ECO:0000256" key="6">
    <source>
        <dbReference type="PROSITE-ProRule" id="PRU00560"/>
    </source>
</evidence>
<keyword evidence="1 6" id="KW-0547">Nucleotide-binding</keyword>
<dbReference type="PROSITE" id="PS51198">
    <property type="entry name" value="UVRD_HELICASE_ATP_BIND"/>
    <property type="match status" value="1"/>
</dbReference>
<gene>
    <name evidence="8" type="ORF">ACFPN1_12130</name>
</gene>
<dbReference type="PANTHER" id="PTHR11070:SF2">
    <property type="entry name" value="ATP-DEPENDENT DNA HELICASE SRS2"/>
    <property type="match status" value="1"/>
</dbReference>
<dbReference type="RefSeq" id="WP_386755286.1">
    <property type="nucleotide sequence ID" value="NZ_JBHSNM010000004.1"/>
</dbReference>
<accession>A0ABW0SNU9</accession>
<dbReference type="PANTHER" id="PTHR11070">
    <property type="entry name" value="UVRD / RECB / PCRA DNA HELICASE FAMILY MEMBER"/>
    <property type="match status" value="1"/>
</dbReference>
<evidence type="ECO:0000256" key="3">
    <source>
        <dbReference type="ARBA" id="ARBA00022806"/>
    </source>
</evidence>
<dbReference type="InterPro" id="IPR014016">
    <property type="entry name" value="UvrD-like_ATP-bd"/>
</dbReference>
<evidence type="ECO:0000313" key="8">
    <source>
        <dbReference type="EMBL" id="MFC5570808.1"/>
    </source>
</evidence>
<dbReference type="Pfam" id="PF00580">
    <property type="entry name" value="UvrD-helicase"/>
    <property type="match status" value="1"/>
</dbReference>
<dbReference type="Gene3D" id="3.40.50.300">
    <property type="entry name" value="P-loop containing nucleotide triphosphate hydrolases"/>
    <property type="match status" value="2"/>
</dbReference>
<comment type="caution">
    <text evidence="8">The sequence shown here is derived from an EMBL/GenBank/DDBJ whole genome shotgun (WGS) entry which is preliminary data.</text>
</comment>
<protein>
    <recommendedName>
        <fullName evidence="5">DNA 3'-5' helicase II</fullName>
    </recommendedName>
</protein>
<keyword evidence="2 6" id="KW-0378">Hydrolase</keyword>
<sequence length="614" mass="68132">MTVTAAVASDDIDLHVDEEIKKCLDPQSPQSFFLFAGAGSGKTRSLVAALDHLRQAMGKSLRMRGQKVAVITYTKAARDEIVRRTQFDPVIAVSTIHSFAWTLIEGFNHDIREWLRVELNAAIADLKAKEAKGRAGTKASAERQADIASKQRRLARLDSTKKFVYSPDSDNRGRDSLNHAEVLKLAGDLVKTKPALRQILRDGYPYILVDESQDTNRHIVEALFAFQASYKGEVVVGLFGDMMQRIYGDGHPSLGESLPMDWATPTKKMNFRCPRRVIELINKIRDVTDKQVQIPRSAAHEGHIRMFVFPSEGVDKAAAEQAICAHMADLTADHDWLNEEAVKILILEHRMAALRMGFDDLLAALYPITQFRTALLDGSLPLVSFFSSLILPLWEAKGEPFAIARIVRAASPLASASALKQAEDQLEQLGKAQDAVDALIRLLDGNPDVTFREVVENVAETGLFTVPDLLKVALAGAGIEETDEDEQEEKSERDKAIAAFLTAPFQQVRAYTKYVAGKARFDTHQGVKGLEFPRVMVIMDDQEARGFMFKYEKLFGGGVDDSQTASTRRLLYVTCSRAQRSLALVAYAENPERVRSQLVANGWFKPEEISLGLA</sequence>
<dbReference type="EMBL" id="JBHSNM010000004">
    <property type="protein sequence ID" value="MFC5570808.1"/>
    <property type="molecule type" value="Genomic_DNA"/>
</dbReference>